<dbReference type="HAMAP" id="MF_00202">
    <property type="entry name" value="Idi"/>
    <property type="match status" value="1"/>
</dbReference>
<sequence length="184" mass="21048">MEERLILVDGDDRAIGVGEKMRVHREGALHRAFSIFVFDETGRLMLQQRASGKYHSGGLWSNTCCGHPREGEATDAAAHRRLGEEMGFDCPLRSVARIVYRIEVSQGLIEHEYDHIFVGRYDGRPRPNPLEVRDWAWRSAADLDAALRERPQDFSGWLRYILERGGPEELERWREAASEGVASR</sequence>
<comment type="cofactor">
    <cofactor evidence="10">
        <name>Mg(2+)</name>
        <dbReference type="ChEBI" id="CHEBI:18420"/>
    </cofactor>
    <text evidence="10">Binds 1 Mg(2+) ion per subunit. The magnesium ion binds only when substrate is bound.</text>
</comment>
<evidence type="ECO:0000256" key="5">
    <source>
        <dbReference type="ARBA" id="ARBA00022723"/>
    </source>
</evidence>
<evidence type="ECO:0000256" key="4">
    <source>
        <dbReference type="ARBA" id="ARBA00022490"/>
    </source>
</evidence>
<dbReference type="EC" id="5.3.3.2" evidence="3 10"/>
<comment type="catalytic activity">
    <reaction evidence="10">
        <text>isopentenyl diphosphate = dimethylallyl diphosphate</text>
        <dbReference type="Rhea" id="RHEA:23284"/>
        <dbReference type="ChEBI" id="CHEBI:57623"/>
        <dbReference type="ChEBI" id="CHEBI:128769"/>
        <dbReference type="EC" id="5.3.3.2"/>
    </reaction>
</comment>
<dbReference type="PIRSF" id="PIRSF018427">
    <property type="entry name" value="Isopntndiph_ism"/>
    <property type="match status" value="1"/>
</dbReference>
<feature type="binding site" evidence="10">
    <location>
        <position position="85"/>
    </location>
    <ligand>
        <name>Mg(2+)</name>
        <dbReference type="ChEBI" id="CHEBI:18420"/>
    </ligand>
</feature>
<dbReference type="CDD" id="cd02885">
    <property type="entry name" value="NUDIX_IPP_Isomerase"/>
    <property type="match status" value="1"/>
</dbReference>
<dbReference type="InterPro" id="IPR015797">
    <property type="entry name" value="NUDIX_hydrolase-like_dom_sf"/>
</dbReference>
<dbReference type="RefSeq" id="WP_363796543.1">
    <property type="nucleotide sequence ID" value="NZ_CP159925.1"/>
</dbReference>
<keyword evidence="9 10" id="KW-0413">Isomerase</keyword>
<keyword evidence="8 10" id="KW-0414">Isoprene biosynthesis</keyword>
<comment type="pathway">
    <text evidence="1 10">Isoprenoid biosynthesis; dimethylallyl diphosphate biosynthesis; dimethylallyl diphosphate from isopentenyl diphosphate: step 1/1.</text>
</comment>
<keyword evidence="6 10" id="KW-0460">Magnesium</keyword>
<evidence type="ECO:0000256" key="11">
    <source>
        <dbReference type="PIRSR" id="PIRSR018427-1"/>
    </source>
</evidence>
<dbReference type="PANTHER" id="PTHR10885">
    <property type="entry name" value="ISOPENTENYL-DIPHOSPHATE DELTA-ISOMERASE"/>
    <property type="match status" value="1"/>
</dbReference>
<dbReference type="SUPFAM" id="SSF55811">
    <property type="entry name" value="Nudix"/>
    <property type="match status" value="1"/>
</dbReference>
<comment type="cofactor">
    <cofactor evidence="10">
        <name>Mn(2+)</name>
        <dbReference type="ChEBI" id="CHEBI:29035"/>
    </cofactor>
    <text evidence="10">Binds 1 Mn(2+) ion per subunit.</text>
</comment>
<evidence type="ECO:0000259" key="12">
    <source>
        <dbReference type="PROSITE" id="PS51462"/>
    </source>
</evidence>
<evidence type="ECO:0000256" key="9">
    <source>
        <dbReference type="ARBA" id="ARBA00023235"/>
    </source>
</evidence>
<evidence type="ECO:0000256" key="8">
    <source>
        <dbReference type="ARBA" id="ARBA00023229"/>
    </source>
</evidence>
<keyword evidence="7 10" id="KW-0464">Manganese</keyword>
<dbReference type="InterPro" id="IPR056375">
    <property type="entry name" value="Idi_bact"/>
</dbReference>
<feature type="binding site" evidence="10">
    <location>
        <position position="67"/>
    </location>
    <ligand>
        <name>Mn(2+)</name>
        <dbReference type="ChEBI" id="CHEBI:29035"/>
    </ligand>
</feature>
<feature type="active site" evidence="10 11">
    <location>
        <position position="112"/>
    </location>
</feature>
<accession>A0AAU8MQG4</accession>
<dbReference type="GO" id="GO:0050992">
    <property type="term" value="P:dimethylallyl diphosphate biosynthetic process"/>
    <property type="evidence" value="ECO:0007669"/>
    <property type="project" value="UniProtKB-UniRule"/>
</dbReference>
<feature type="domain" description="Nudix hydrolase" evidence="12">
    <location>
        <begin position="28"/>
        <end position="160"/>
    </location>
</feature>
<dbReference type="Pfam" id="PF00293">
    <property type="entry name" value="NUDIX"/>
    <property type="match status" value="1"/>
</dbReference>
<keyword evidence="5 10" id="KW-0479">Metal-binding</keyword>
<protein>
    <recommendedName>
        <fullName evidence="3 10">Isopentenyl-diphosphate Delta-isomerase</fullName>
        <shortName evidence="10">IPP isomerase</shortName>
        <ecNumber evidence="3 10">5.3.3.2</ecNumber>
    </recommendedName>
    <alternativeName>
        <fullName evidence="10">IPP:DMAPP isomerase</fullName>
    </alternativeName>
    <alternativeName>
        <fullName evidence="10">Isopentenyl pyrophosphate isomerase</fullName>
    </alternativeName>
</protein>
<dbReference type="EMBL" id="CP159925">
    <property type="protein sequence ID" value="XCO73648.1"/>
    <property type="molecule type" value="Genomic_DNA"/>
</dbReference>
<feature type="binding site" evidence="10">
    <location>
        <position position="30"/>
    </location>
    <ligand>
        <name>Mn(2+)</name>
        <dbReference type="ChEBI" id="CHEBI:29035"/>
    </ligand>
</feature>
<evidence type="ECO:0000256" key="3">
    <source>
        <dbReference type="ARBA" id="ARBA00012057"/>
    </source>
</evidence>
<comment type="function">
    <text evidence="10">Catalyzes the 1,3-allylic rearrangement of the homoallylic substrate isopentenyl (IPP) to its highly electrophilic allylic isomer, dimethylallyl diphosphate (DMAPP).</text>
</comment>
<gene>
    <name evidence="10 13" type="primary">idi</name>
    <name evidence="13" type="ORF">ABU614_14775</name>
</gene>
<comment type="similarity">
    <text evidence="2 10">Belongs to the IPP isomerase type 1 family.</text>
</comment>
<dbReference type="InterPro" id="IPR000086">
    <property type="entry name" value="NUDIX_hydrolase_dom"/>
</dbReference>
<evidence type="ECO:0000256" key="7">
    <source>
        <dbReference type="ARBA" id="ARBA00023211"/>
    </source>
</evidence>
<dbReference type="Gene3D" id="3.90.79.10">
    <property type="entry name" value="Nucleoside Triphosphate Pyrophosphohydrolase"/>
    <property type="match status" value="1"/>
</dbReference>
<evidence type="ECO:0000313" key="13">
    <source>
        <dbReference type="EMBL" id="XCO73648.1"/>
    </source>
</evidence>
<feature type="binding site" evidence="10">
    <location>
        <position position="24"/>
    </location>
    <ligand>
        <name>Mn(2+)</name>
        <dbReference type="ChEBI" id="CHEBI:29035"/>
    </ligand>
</feature>
<comment type="subcellular location">
    <subcellularLocation>
        <location evidence="10">Cytoplasm</location>
    </subcellularLocation>
</comment>
<evidence type="ECO:0000256" key="10">
    <source>
        <dbReference type="HAMAP-Rule" id="MF_00202"/>
    </source>
</evidence>
<dbReference type="GO" id="GO:0004452">
    <property type="term" value="F:isopentenyl-diphosphate delta-isomerase activity"/>
    <property type="evidence" value="ECO:0007669"/>
    <property type="project" value="UniProtKB-UniRule"/>
</dbReference>
<dbReference type="NCBIfam" id="TIGR02150">
    <property type="entry name" value="IPP_isom_1"/>
    <property type="match status" value="1"/>
</dbReference>
<dbReference type="GO" id="GO:0046872">
    <property type="term" value="F:metal ion binding"/>
    <property type="evidence" value="ECO:0007669"/>
    <property type="project" value="UniProtKB-KW"/>
</dbReference>
<dbReference type="InterPro" id="IPR011876">
    <property type="entry name" value="IsopentenylPP_isomerase_typ1"/>
</dbReference>
<dbReference type="NCBIfam" id="NF002995">
    <property type="entry name" value="PRK03759.1"/>
    <property type="match status" value="1"/>
</dbReference>
<feature type="active site" evidence="10 11">
    <location>
        <position position="65"/>
    </location>
</feature>
<proteinExistence type="inferred from homology"/>
<dbReference type="GO" id="GO:0009240">
    <property type="term" value="P:isopentenyl diphosphate biosynthetic process"/>
    <property type="evidence" value="ECO:0007669"/>
    <property type="project" value="TreeGrafter"/>
</dbReference>
<organism evidence="13">
    <name type="scientific">Lysobacter firmicutimachus</name>
    <dbReference type="NCBI Taxonomy" id="1792846"/>
    <lineage>
        <taxon>Bacteria</taxon>
        <taxon>Pseudomonadati</taxon>
        <taxon>Pseudomonadota</taxon>
        <taxon>Gammaproteobacteria</taxon>
        <taxon>Lysobacterales</taxon>
        <taxon>Lysobacteraceae</taxon>
        <taxon>Lysobacter</taxon>
    </lineage>
</organism>
<dbReference type="PROSITE" id="PS51462">
    <property type="entry name" value="NUDIX"/>
    <property type="match status" value="1"/>
</dbReference>
<name>A0AAU8MQG4_9GAMM</name>
<dbReference type="GO" id="GO:0005737">
    <property type="term" value="C:cytoplasm"/>
    <property type="evidence" value="ECO:0007669"/>
    <property type="project" value="UniProtKB-SubCell"/>
</dbReference>
<evidence type="ECO:0000256" key="6">
    <source>
        <dbReference type="ARBA" id="ARBA00022842"/>
    </source>
</evidence>
<feature type="binding site" evidence="10">
    <location>
        <position position="110"/>
    </location>
    <ligand>
        <name>Mn(2+)</name>
        <dbReference type="ChEBI" id="CHEBI:29035"/>
    </ligand>
</feature>
<feature type="binding site" evidence="10">
    <location>
        <position position="112"/>
    </location>
    <ligand>
        <name>Mn(2+)</name>
        <dbReference type="ChEBI" id="CHEBI:29035"/>
    </ligand>
</feature>
<reference evidence="13" key="1">
    <citation type="submission" date="2024-06" db="EMBL/GenBank/DDBJ databases">
        <authorList>
            <person name="Li S."/>
        </authorList>
    </citation>
    <scope>NUCLEOTIDE SEQUENCE</scope>
    <source>
        <strain evidence="13">SR10</strain>
    </source>
</reference>
<dbReference type="AlphaFoldDB" id="A0AAU8MQG4"/>
<evidence type="ECO:0000256" key="2">
    <source>
        <dbReference type="ARBA" id="ARBA00007579"/>
    </source>
</evidence>
<keyword evidence="4 10" id="KW-0963">Cytoplasm</keyword>
<dbReference type="PANTHER" id="PTHR10885:SF0">
    <property type="entry name" value="ISOPENTENYL-DIPHOSPHATE DELTA-ISOMERASE"/>
    <property type="match status" value="1"/>
</dbReference>
<evidence type="ECO:0000256" key="1">
    <source>
        <dbReference type="ARBA" id="ARBA00004826"/>
    </source>
</evidence>